<dbReference type="OrthoDB" id="16163at2759"/>
<dbReference type="Pfam" id="PF07287">
    <property type="entry name" value="AtuA"/>
    <property type="match status" value="1"/>
</dbReference>
<dbReference type="Proteomes" id="UP001153076">
    <property type="component" value="Unassembled WGS sequence"/>
</dbReference>
<sequence>MTLLQIRVEEQGAANGHRMRQSEIVLLKISCHNLGAMENQYSDEVHNYLIKPRVNPMRRRDKVYIGCGAGFNSDRPLAALKLLQNVKELNYLILECLAERTLADRYKEMISGGDGYDPCVSEWMQLLLPLAVERGTCIITNMGAMDAIGAQQKVLGIAASLGLNAVVAVAHEVASNDSGSRYMDGTTSTYLGAAPIVRCLELYKPSVIITSRVADAALFLAPLIYELGWNWSDLEQLAQGALAGHLLECGCQLTGGDKYRDMPFPRLLDLSLPFAEISYHGEVCVAKANASGGLLNFSTCAQQLLYEVADPSAYITPDVVLDIRDVTFRPLSSDKVLCIGAKPSSTSRPEKLLQLVQKECGWKGWGEISYGGSKCVKRAMAAEYLVRSWMEELNPGVNSCINAYIIGLDSLKAAGDEGVHSTEAECRDIRLRMDGLFTREEHAIQFVREFTALYTNGPAGGGGISTGHKKEVLLEKQLVSRDSIFWHVGARSTNSTYLKKQERDKTAVVNKQTSNLPKSIPLSFGHYDLPDQDLKVFANQEDVYPAPSGKKLPLYEVAHSRVGDKGNDLNFSIIPHFPSDMERLKIIINPQWVKGVLAPLLNPSPFLDPDAIRKRDAWVEENVKVEIYEVRGIHSLNVVVRNILDGGVNCSRRIDRHGKTISDIILSQQVILT</sequence>
<organism evidence="3 4">
    <name type="scientific">Carnegiea gigantea</name>
    <dbReference type="NCBI Taxonomy" id="171969"/>
    <lineage>
        <taxon>Eukaryota</taxon>
        <taxon>Viridiplantae</taxon>
        <taxon>Streptophyta</taxon>
        <taxon>Embryophyta</taxon>
        <taxon>Tracheophyta</taxon>
        <taxon>Spermatophyta</taxon>
        <taxon>Magnoliopsida</taxon>
        <taxon>eudicotyledons</taxon>
        <taxon>Gunneridae</taxon>
        <taxon>Pentapetalae</taxon>
        <taxon>Caryophyllales</taxon>
        <taxon>Cactineae</taxon>
        <taxon>Cactaceae</taxon>
        <taxon>Cactoideae</taxon>
        <taxon>Echinocereeae</taxon>
        <taxon>Carnegiea</taxon>
    </lineage>
</organism>
<reference evidence="3" key="1">
    <citation type="submission" date="2022-04" db="EMBL/GenBank/DDBJ databases">
        <title>Carnegiea gigantea Genome sequencing and assembly v2.</title>
        <authorList>
            <person name="Copetti D."/>
            <person name="Sanderson M.J."/>
            <person name="Burquez A."/>
            <person name="Wojciechowski M.F."/>
        </authorList>
    </citation>
    <scope>NUCLEOTIDE SEQUENCE</scope>
    <source>
        <strain evidence="3">SGP5-SGP5p</strain>
        <tissue evidence="3">Aerial part</tissue>
    </source>
</reference>
<feature type="domain" description="AtuA-like ferredoxin-fold" evidence="2">
    <location>
        <begin position="553"/>
        <end position="670"/>
    </location>
</feature>
<evidence type="ECO:0000259" key="2">
    <source>
        <dbReference type="Pfam" id="PF23544"/>
    </source>
</evidence>
<protein>
    <submittedName>
        <fullName evidence="3">Uncharacterized protein</fullName>
    </submittedName>
</protein>
<keyword evidence="4" id="KW-1185">Reference proteome</keyword>
<dbReference type="InterPro" id="IPR056362">
    <property type="entry name" value="AtuA-like_ferredoxin_dom"/>
</dbReference>
<evidence type="ECO:0000259" key="1">
    <source>
        <dbReference type="Pfam" id="PF07287"/>
    </source>
</evidence>
<dbReference type="InterPro" id="IPR010839">
    <property type="entry name" value="AtuA_N"/>
</dbReference>
<evidence type="ECO:0000313" key="3">
    <source>
        <dbReference type="EMBL" id="KAJ8450202.1"/>
    </source>
</evidence>
<dbReference type="Pfam" id="PF23544">
    <property type="entry name" value="AtuA_ferredoxin"/>
    <property type="match status" value="1"/>
</dbReference>
<dbReference type="AlphaFoldDB" id="A0A9Q1KVD8"/>
<dbReference type="PANTHER" id="PTHR47472:SF1">
    <property type="entry name" value="DUF1446-DOMAIN-CONTAINING PROTEIN"/>
    <property type="match status" value="1"/>
</dbReference>
<name>A0A9Q1KVD8_9CARY</name>
<proteinExistence type="predicted"/>
<dbReference type="PANTHER" id="PTHR47472">
    <property type="entry name" value="PROPIONYL-COA CARBOXYLASE"/>
    <property type="match status" value="1"/>
</dbReference>
<gene>
    <name evidence="3" type="ORF">Cgig2_033396</name>
</gene>
<comment type="caution">
    <text evidence="3">The sequence shown here is derived from an EMBL/GenBank/DDBJ whole genome shotgun (WGS) entry which is preliminary data.</text>
</comment>
<evidence type="ECO:0000313" key="4">
    <source>
        <dbReference type="Proteomes" id="UP001153076"/>
    </source>
</evidence>
<feature type="domain" description="Acyclic terpene utilisation N-terminal" evidence="1">
    <location>
        <begin position="63"/>
        <end position="473"/>
    </location>
</feature>
<accession>A0A9Q1KVD8</accession>
<dbReference type="EMBL" id="JAKOGI010000017">
    <property type="protein sequence ID" value="KAJ8450202.1"/>
    <property type="molecule type" value="Genomic_DNA"/>
</dbReference>